<proteinExistence type="predicted"/>
<dbReference type="RefSeq" id="WP_053070892.1">
    <property type="nucleotide sequence ID" value="NZ_FNRS01000001.1"/>
</dbReference>
<dbReference type="EMBL" id="FNRS01000001">
    <property type="protein sequence ID" value="SEC93732.1"/>
    <property type="molecule type" value="Genomic_DNA"/>
</dbReference>
<organism evidence="1 2">
    <name type="scientific">Pseudomonas taetrolens</name>
    <dbReference type="NCBI Taxonomy" id="47884"/>
    <lineage>
        <taxon>Bacteria</taxon>
        <taxon>Pseudomonadati</taxon>
        <taxon>Pseudomonadota</taxon>
        <taxon>Gammaproteobacteria</taxon>
        <taxon>Pseudomonadales</taxon>
        <taxon>Pseudomonadaceae</taxon>
        <taxon>Pseudomonas</taxon>
    </lineage>
</organism>
<accession>A0A1H4WK77</accession>
<sequence>MDSHQLLYLLYGGNEVYRQEARFSILTALREQRIPGSFTISVMTDEPQAFDGWPVNVIPLTTAMLADWKGANGYTHRRKACAIAAGVKLADKTIFVDTDTVFFKDPATLFERINDHQYLMDQFEWTWREAAKRPVYQRFAADLVARGKAPADTLKLYNSGICGITRANTGLMDAVIALIDEWADHGSTLHTIEQIAVSFMMGDSKVVTARDCVNHYYAKKRYHHAMNKGFFETYGEQYRSDLPQLSATVPVFFPGPGLVARTLAKVRLLSVAKPLRPAAKMIIYGQAISPPDYLEAHCRHALWNRAIELMQQKNATPLAIEQVINVCVPTARQPEFKALLAQRTAL</sequence>
<dbReference type="SUPFAM" id="SSF53448">
    <property type="entry name" value="Nucleotide-diphospho-sugar transferases"/>
    <property type="match status" value="1"/>
</dbReference>
<evidence type="ECO:0000313" key="2">
    <source>
        <dbReference type="Proteomes" id="UP000183155"/>
    </source>
</evidence>
<name>A0A1H4WK77_PSETA</name>
<dbReference type="InterPro" id="IPR029044">
    <property type="entry name" value="Nucleotide-diphossugar_trans"/>
</dbReference>
<gene>
    <name evidence="1" type="ORF">SAMN04490203_3429</name>
</gene>
<protein>
    <recommendedName>
        <fullName evidence="3">Nucleotide-diphospho-sugar transferase domain-containing protein</fullName>
    </recommendedName>
</protein>
<evidence type="ECO:0008006" key="3">
    <source>
        <dbReference type="Google" id="ProtNLM"/>
    </source>
</evidence>
<reference evidence="1 2" key="1">
    <citation type="submission" date="2016-10" db="EMBL/GenBank/DDBJ databases">
        <authorList>
            <person name="Varghese N."/>
            <person name="Submissions S."/>
        </authorList>
    </citation>
    <scope>NUCLEOTIDE SEQUENCE [LARGE SCALE GENOMIC DNA]</scope>
    <source>
        <strain evidence="1 2">BS3652</strain>
    </source>
</reference>
<evidence type="ECO:0000313" key="1">
    <source>
        <dbReference type="EMBL" id="SEC93732.1"/>
    </source>
</evidence>
<comment type="caution">
    <text evidence="1">The sequence shown here is derived from an EMBL/GenBank/DDBJ whole genome shotgun (WGS) entry which is preliminary data.</text>
</comment>
<dbReference type="Proteomes" id="UP000183155">
    <property type="component" value="Unassembled WGS sequence"/>
</dbReference>
<keyword evidence="2" id="KW-1185">Reference proteome</keyword>